<comment type="caution">
    <text evidence="4">The sequence shown here is derived from an EMBL/GenBank/DDBJ whole genome shotgun (WGS) entry which is preliminary data.</text>
</comment>
<feature type="domain" description="VTT" evidence="3">
    <location>
        <begin position="32"/>
        <end position="158"/>
    </location>
</feature>
<name>A0A7X2HBH7_9BACL</name>
<dbReference type="Proteomes" id="UP000463051">
    <property type="component" value="Unassembled WGS sequence"/>
</dbReference>
<evidence type="ECO:0000313" key="5">
    <source>
        <dbReference type="Proteomes" id="UP000463051"/>
    </source>
</evidence>
<protein>
    <submittedName>
        <fullName evidence="4">DedA family protein</fullName>
    </submittedName>
</protein>
<keyword evidence="2" id="KW-0812">Transmembrane</keyword>
<dbReference type="AlphaFoldDB" id="A0A7X2HBH7"/>
<evidence type="ECO:0000259" key="3">
    <source>
        <dbReference type="Pfam" id="PF09335"/>
    </source>
</evidence>
<proteinExistence type="inferred from homology"/>
<evidence type="ECO:0000313" key="4">
    <source>
        <dbReference type="EMBL" id="MRN56960.1"/>
    </source>
</evidence>
<dbReference type="PANTHER" id="PTHR42709">
    <property type="entry name" value="ALKALINE PHOSPHATASE LIKE PROTEIN"/>
    <property type="match status" value="1"/>
</dbReference>
<sequence>MHFISDLISQLFEWIQNLGYFGIMIGLMIEVIPSEIVLAYGGYLVWSGDINFFGAVLFGTVGGVIAQIFVYWIGRYGGRPVLEKYGKYIFIKKKHIDHSEVWFAKYGTGVIFTARFIPIVRHAISVPAGISRMPLGKFTLLTTLAVIPWSTLFVFLGYKLGDQWENIDEKAAPYTKEIILVALAVIIIYFLFKWYKSKKKGSAI</sequence>
<feature type="transmembrane region" description="Helical" evidence="2">
    <location>
        <begin position="138"/>
        <end position="158"/>
    </location>
</feature>
<dbReference type="Pfam" id="PF09335">
    <property type="entry name" value="VTT_dom"/>
    <property type="match status" value="1"/>
</dbReference>
<keyword evidence="5" id="KW-1185">Reference proteome</keyword>
<feature type="transmembrane region" description="Helical" evidence="2">
    <location>
        <begin position="178"/>
        <end position="195"/>
    </location>
</feature>
<reference evidence="4 5" key="1">
    <citation type="submission" date="2019-11" db="EMBL/GenBank/DDBJ databases">
        <title>Paenibacillus monticola sp. nov., a novel PGPR strain isolated from mountain sample in China.</title>
        <authorList>
            <person name="Zhao Q."/>
            <person name="Li H.-P."/>
            <person name="Zhang J.-L."/>
        </authorList>
    </citation>
    <scope>NUCLEOTIDE SEQUENCE [LARGE SCALE GENOMIC DNA]</scope>
    <source>
        <strain evidence="4 5">LC-T2</strain>
    </source>
</reference>
<comment type="similarity">
    <text evidence="1">Belongs to the DedA family.</text>
</comment>
<dbReference type="EMBL" id="WJXB01000018">
    <property type="protein sequence ID" value="MRN56960.1"/>
    <property type="molecule type" value="Genomic_DNA"/>
</dbReference>
<dbReference type="GO" id="GO:0005886">
    <property type="term" value="C:plasma membrane"/>
    <property type="evidence" value="ECO:0007669"/>
    <property type="project" value="TreeGrafter"/>
</dbReference>
<keyword evidence="2" id="KW-1133">Transmembrane helix</keyword>
<keyword evidence="2" id="KW-0472">Membrane</keyword>
<dbReference type="RefSeq" id="WP_154122465.1">
    <property type="nucleotide sequence ID" value="NZ_WJXB01000018.1"/>
</dbReference>
<dbReference type="InterPro" id="IPR051311">
    <property type="entry name" value="DedA_domain"/>
</dbReference>
<feature type="transmembrane region" description="Helical" evidence="2">
    <location>
        <begin position="52"/>
        <end position="74"/>
    </location>
</feature>
<dbReference type="PANTHER" id="PTHR42709:SF8">
    <property type="entry name" value="UNDECAPRENYL PHOSPHATE TRANSPORTER A"/>
    <property type="match status" value="1"/>
</dbReference>
<feature type="transmembrane region" description="Helical" evidence="2">
    <location>
        <begin position="20"/>
        <end position="46"/>
    </location>
</feature>
<accession>A0A7X2HBH7</accession>
<evidence type="ECO:0000256" key="1">
    <source>
        <dbReference type="ARBA" id="ARBA00010792"/>
    </source>
</evidence>
<organism evidence="4 5">
    <name type="scientific">Paenibacillus monticola</name>
    <dbReference type="NCBI Taxonomy" id="2666075"/>
    <lineage>
        <taxon>Bacteria</taxon>
        <taxon>Bacillati</taxon>
        <taxon>Bacillota</taxon>
        <taxon>Bacilli</taxon>
        <taxon>Bacillales</taxon>
        <taxon>Paenibacillaceae</taxon>
        <taxon>Paenibacillus</taxon>
    </lineage>
</organism>
<dbReference type="InterPro" id="IPR032816">
    <property type="entry name" value="VTT_dom"/>
</dbReference>
<gene>
    <name evidence="4" type="ORF">GJB61_28830</name>
</gene>
<evidence type="ECO:0000256" key="2">
    <source>
        <dbReference type="SAM" id="Phobius"/>
    </source>
</evidence>